<dbReference type="PANTHER" id="PTHR45528">
    <property type="entry name" value="SENSOR HISTIDINE KINASE CPXA"/>
    <property type="match status" value="1"/>
</dbReference>
<dbReference type="FunFam" id="1.10.287.130:FF:000001">
    <property type="entry name" value="Two-component sensor histidine kinase"/>
    <property type="match status" value="1"/>
</dbReference>
<proteinExistence type="predicted"/>
<dbReference type="SUPFAM" id="SSF158472">
    <property type="entry name" value="HAMP domain-like"/>
    <property type="match status" value="1"/>
</dbReference>
<evidence type="ECO:0000313" key="17">
    <source>
        <dbReference type="EMBL" id="GAM16642.1"/>
    </source>
</evidence>
<dbReference type="Gene3D" id="1.10.287.130">
    <property type="match status" value="1"/>
</dbReference>
<evidence type="ECO:0000256" key="8">
    <source>
        <dbReference type="ARBA" id="ARBA00022741"/>
    </source>
</evidence>
<feature type="transmembrane region" description="Helical" evidence="14">
    <location>
        <begin position="12"/>
        <end position="34"/>
    </location>
</feature>
<dbReference type="SMART" id="SM00304">
    <property type="entry name" value="HAMP"/>
    <property type="match status" value="1"/>
</dbReference>
<dbReference type="CDD" id="cd00082">
    <property type="entry name" value="HisKA"/>
    <property type="match status" value="1"/>
</dbReference>
<dbReference type="Gene3D" id="3.30.565.10">
    <property type="entry name" value="Histidine kinase-like ATPase, C-terminal domain"/>
    <property type="match status" value="1"/>
</dbReference>
<feature type="domain" description="Histidine kinase" evidence="15">
    <location>
        <begin position="263"/>
        <end position="483"/>
    </location>
</feature>
<keyword evidence="9 17" id="KW-0418">Kinase</keyword>
<dbReference type="InterPro" id="IPR036097">
    <property type="entry name" value="HisK_dim/P_sf"/>
</dbReference>
<dbReference type="PRINTS" id="PR00344">
    <property type="entry name" value="BCTRLSENSOR"/>
</dbReference>
<dbReference type="SMART" id="SM00388">
    <property type="entry name" value="HisKA"/>
    <property type="match status" value="1"/>
</dbReference>
<protein>
    <recommendedName>
        <fullName evidence="3">histidine kinase</fullName>
        <ecNumber evidence="3">2.7.13.3</ecNumber>
    </recommendedName>
</protein>
<evidence type="ECO:0000256" key="9">
    <source>
        <dbReference type="ARBA" id="ARBA00022777"/>
    </source>
</evidence>
<gene>
    <name evidence="17" type="ORF">SAMD00020551_4872</name>
</gene>
<evidence type="ECO:0000256" key="6">
    <source>
        <dbReference type="ARBA" id="ARBA00022679"/>
    </source>
</evidence>
<dbReference type="InterPro" id="IPR005467">
    <property type="entry name" value="His_kinase_dom"/>
</dbReference>
<keyword evidence="4" id="KW-1003">Cell membrane</keyword>
<evidence type="ECO:0000256" key="1">
    <source>
        <dbReference type="ARBA" id="ARBA00000085"/>
    </source>
</evidence>
<keyword evidence="5" id="KW-0597">Phosphoprotein</keyword>
<dbReference type="EC" id="2.7.13.3" evidence="3"/>
<evidence type="ECO:0000256" key="7">
    <source>
        <dbReference type="ARBA" id="ARBA00022692"/>
    </source>
</evidence>
<dbReference type="SUPFAM" id="SSF47384">
    <property type="entry name" value="Homodimeric domain of signal transducing histidine kinase"/>
    <property type="match status" value="1"/>
</dbReference>
<evidence type="ECO:0000256" key="11">
    <source>
        <dbReference type="ARBA" id="ARBA00022989"/>
    </source>
</evidence>
<dbReference type="Gene3D" id="6.10.340.10">
    <property type="match status" value="1"/>
</dbReference>
<comment type="catalytic activity">
    <reaction evidence="1">
        <text>ATP + protein L-histidine = ADP + protein N-phospho-L-histidine.</text>
        <dbReference type="EC" id="2.7.13.3"/>
    </reaction>
</comment>
<evidence type="ECO:0000259" key="15">
    <source>
        <dbReference type="PROSITE" id="PS50109"/>
    </source>
</evidence>
<evidence type="ECO:0000256" key="2">
    <source>
        <dbReference type="ARBA" id="ARBA00004651"/>
    </source>
</evidence>
<evidence type="ECO:0000256" key="3">
    <source>
        <dbReference type="ARBA" id="ARBA00012438"/>
    </source>
</evidence>
<dbReference type="Pfam" id="PF02518">
    <property type="entry name" value="HATPase_c"/>
    <property type="match status" value="1"/>
</dbReference>
<dbReference type="InterPro" id="IPR050398">
    <property type="entry name" value="HssS/ArlS-like"/>
</dbReference>
<keyword evidence="13 14" id="KW-0472">Membrane</keyword>
<feature type="domain" description="HAMP" evidence="16">
    <location>
        <begin position="196"/>
        <end position="248"/>
    </location>
</feature>
<evidence type="ECO:0000256" key="10">
    <source>
        <dbReference type="ARBA" id="ARBA00022840"/>
    </source>
</evidence>
<dbReference type="Proteomes" id="UP000031014">
    <property type="component" value="Unassembled WGS sequence"/>
</dbReference>
<keyword evidence="10" id="KW-0067">ATP-binding</keyword>
<feature type="transmembrane region" description="Helical" evidence="14">
    <location>
        <begin position="171"/>
        <end position="194"/>
    </location>
</feature>
<evidence type="ECO:0000256" key="12">
    <source>
        <dbReference type="ARBA" id="ARBA00023012"/>
    </source>
</evidence>
<accession>A0A0A8XC91</accession>
<dbReference type="InterPro" id="IPR003660">
    <property type="entry name" value="HAMP_dom"/>
</dbReference>
<comment type="subcellular location">
    <subcellularLocation>
        <location evidence="2">Cell membrane</location>
        <topology evidence="2">Multi-pass membrane protein</topology>
    </subcellularLocation>
</comment>
<sequence>MTIKYRLILSYLAMVFVPLILFFLAGLLLMFLFLGDIREVSDLMPESHDYKKTISEDTKLFGELKEKSFVDPEGLANIEYLSVLSAELEQDGIFIVLRQGNEVIYSSQKTAHLSAAALPEFGVSSTSRIIEKIGKETYSLRQHDFYIPEKGSASLFLIKDASSLTRLMRTFYPILFVMLILILIITNGLLTYYVSRSIIKPIEQLKEAAKKIKEGNLDHTINVNGKDELAQLSADFEAMRKKLQESAEIQAQYEKNRKELIAHISHDLKTPITSIKGYVEGIRDGVTNSPEKLERYLQTIHQKSMDMDTLINELFLYSKLDLKKLPFDFEEVDLKDYLIDYLEELAFDLEKKNVKLNFEYDANDSYPVSIDREKLKRVFSNIIENSLKYMDKENGEITISLYENQNEVILELADNGPGISNESLPFIFQQFYREEGSRNKETGGSGLGLSIAGMIIEEHGGTITAESSLGIGTRIIISLERQVES</sequence>
<dbReference type="GO" id="GO:0000155">
    <property type="term" value="F:phosphorelay sensor kinase activity"/>
    <property type="evidence" value="ECO:0007669"/>
    <property type="project" value="InterPro"/>
</dbReference>
<evidence type="ECO:0000256" key="5">
    <source>
        <dbReference type="ARBA" id="ARBA00022553"/>
    </source>
</evidence>
<dbReference type="GO" id="GO:0005886">
    <property type="term" value="C:plasma membrane"/>
    <property type="evidence" value="ECO:0007669"/>
    <property type="project" value="UniProtKB-SubCell"/>
</dbReference>
<dbReference type="RefSeq" id="WP_041968217.1">
    <property type="nucleotide sequence ID" value="NZ_BASE01000134.1"/>
</dbReference>
<dbReference type="Pfam" id="PF00512">
    <property type="entry name" value="HisKA"/>
    <property type="match status" value="1"/>
</dbReference>
<evidence type="ECO:0000259" key="16">
    <source>
        <dbReference type="PROSITE" id="PS50885"/>
    </source>
</evidence>
<dbReference type="InterPro" id="IPR004358">
    <property type="entry name" value="Sig_transdc_His_kin-like_C"/>
</dbReference>
<evidence type="ECO:0000256" key="13">
    <source>
        <dbReference type="ARBA" id="ARBA00023136"/>
    </source>
</evidence>
<keyword evidence="11 14" id="KW-1133">Transmembrane helix</keyword>
<keyword evidence="12" id="KW-0902">Two-component regulatory system</keyword>
<dbReference type="PANTHER" id="PTHR45528:SF1">
    <property type="entry name" value="SENSOR HISTIDINE KINASE CPXA"/>
    <property type="match status" value="1"/>
</dbReference>
<keyword evidence="18" id="KW-1185">Reference proteome</keyword>
<dbReference type="InterPro" id="IPR003661">
    <property type="entry name" value="HisK_dim/P_dom"/>
</dbReference>
<dbReference type="CDD" id="cd06225">
    <property type="entry name" value="HAMP"/>
    <property type="match status" value="1"/>
</dbReference>
<dbReference type="EMBL" id="BASE01000134">
    <property type="protein sequence ID" value="GAM16642.1"/>
    <property type="molecule type" value="Genomic_DNA"/>
</dbReference>
<dbReference type="PROSITE" id="PS50885">
    <property type="entry name" value="HAMP"/>
    <property type="match status" value="1"/>
</dbReference>
<dbReference type="PROSITE" id="PS50109">
    <property type="entry name" value="HIS_KIN"/>
    <property type="match status" value="1"/>
</dbReference>
<reference evidence="17 18" key="1">
    <citation type="submission" date="2013-06" db="EMBL/GenBank/DDBJ databases">
        <title>Whole genome shotgun sequence of Bacillus selenatarsenatis SF-1.</title>
        <authorList>
            <person name="Kuroda M."/>
            <person name="Sei K."/>
            <person name="Yamashita M."/>
            <person name="Ike M."/>
        </authorList>
    </citation>
    <scope>NUCLEOTIDE SEQUENCE [LARGE SCALE GENOMIC DNA]</scope>
    <source>
        <strain evidence="17 18">SF-1</strain>
    </source>
</reference>
<keyword evidence="8" id="KW-0547">Nucleotide-binding</keyword>
<organism evidence="17 18">
    <name type="scientific">Mesobacillus selenatarsenatis (strain DSM 18680 / JCM 14380 / FERM P-15431 / SF-1)</name>
    <dbReference type="NCBI Taxonomy" id="1321606"/>
    <lineage>
        <taxon>Bacteria</taxon>
        <taxon>Bacillati</taxon>
        <taxon>Bacillota</taxon>
        <taxon>Bacilli</taxon>
        <taxon>Bacillales</taxon>
        <taxon>Bacillaceae</taxon>
        <taxon>Mesobacillus</taxon>
    </lineage>
</organism>
<keyword evidence="7 14" id="KW-0812">Transmembrane</keyword>
<dbReference type="GO" id="GO:0005524">
    <property type="term" value="F:ATP binding"/>
    <property type="evidence" value="ECO:0007669"/>
    <property type="project" value="UniProtKB-KW"/>
</dbReference>
<evidence type="ECO:0000256" key="14">
    <source>
        <dbReference type="SAM" id="Phobius"/>
    </source>
</evidence>
<dbReference type="CDD" id="cd00075">
    <property type="entry name" value="HATPase"/>
    <property type="match status" value="1"/>
</dbReference>
<dbReference type="InterPro" id="IPR036890">
    <property type="entry name" value="HATPase_C_sf"/>
</dbReference>
<dbReference type="FunFam" id="3.30.565.10:FF:000006">
    <property type="entry name" value="Sensor histidine kinase WalK"/>
    <property type="match status" value="1"/>
</dbReference>
<dbReference type="SUPFAM" id="SSF55874">
    <property type="entry name" value="ATPase domain of HSP90 chaperone/DNA topoisomerase II/histidine kinase"/>
    <property type="match status" value="1"/>
</dbReference>
<evidence type="ECO:0000256" key="4">
    <source>
        <dbReference type="ARBA" id="ARBA00022475"/>
    </source>
</evidence>
<dbReference type="STRING" id="1321606.SAMD00020551_4872"/>
<dbReference type="InterPro" id="IPR003594">
    <property type="entry name" value="HATPase_dom"/>
</dbReference>
<name>A0A0A8XC91_MESS1</name>
<comment type="caution">
    <text evidence="17">The sequence shown here is derived from an EMBL/GenBank/DDBJ whole genome shotgun (WGS) entry which is preliminary data.</text>
</comment>
<dbReference type="AlphaFoldDB" id="A0A0A8XC91"/>
<evidence type="ECO:0000313" key="18">
    <source>
        <dbReference type="Proteomes" id="UP000031014"/>
    </source>
</evidence>
<dbReference type="SMART" id="SM00387">
    <property type="entry name" value="HATPase_c"/>
    <property type="match status" value="1"/>
</dbReference>
<dbReference type="OrthoDB" id="335833at2"/>
<dbReference type="Pfam" id="PF00672">
    <property type="entry name" value="HAMP"/>
    <property type="match status" value="1"/>
</dbReference>
<keyword evidence="6" id="KW-0808">Transferase</keyword>